<evidence type="ECO:0000313" key="2">
    <source>
        <dbReference type="Proteomes" id="UP000054302"/>
    </source>
</evidence>
<gene>
    <name evidence="1" type="ORF">PV10_01240</name>
</gene>
<organism evidence="1 2">
    <name type="scientific">Exophiala mesophila</name>
    <name type="common">Black yeast-like fungus</name>
    <dbReference type="NCBI Taxonomy" id="212818"/>
    <lineage>
        <taxon>Eukaryota</taxon>
        <taxon>Fungi</taxon>
        <taxon>Dikarya</taxon>
        <taxon>Ascomycota</taxon>
        <taxon>Pezizomycotina</taxon>
        <taxon>Eurotiomycetes</taxon>
        <taxon>Chaetothyriomycetidae</taxon>
        <taxon>Chaetothyriales</taxon>
        <taxon>Herpotrichiellaceae</taxon>
        <taxon>Exophiala</taxon>
    </lineage>
</organism>
<dbReference type="Proteomes" id="UP000054302">
    <property type="component" value="Unassembled WGS sequence"/>
</dbReference>
<evidence type="ECO:0000313" key="1">
    <source>
        <dbReference type="EMBL" id="KIV97490.1"/>
    </source>
</evidence>
<dbReference type="AlphaFoldDB" id="A0A0D1X6P4"/>
<dbReference type="HOGENOM" id="CLU_060992_0_0_1"/>
<dbReference type="EMBL" id="KN847520">
    <property type="protein sequence ID" value="KIV97490.1"/>
    <property type="molecule type" value="Genomic_DNA"/>
</dbReference>
<dbReference type="RefSeq" id="XP_016229064.1">
    <property type="nucleotide sequence ID" value="XM_016365415.1"/>
</dbReference>
<dbReference type="GeneID" id="27319085"/>
<dbReference type="OrthoDB" id="4160485at2759"/>
<reference evidence="1 2" key="1">
    <citation type="submission" date="2015-01" db="EMBL/GenBank/DDBJ databases">
        <title>The Genome Sequence of Exophiala mesophila CBS40295.</title>
        <authorList>
            <consortium name="The Broad Institute Genomics Platform"/>
            <person name="Cuomo C."/>
            <person name="de Hoog S."/>
            <person name="Gorbushina A."/>
            <person name="Stielow B."/>
            <person name="Teixiera M."/>
            <person name="Abouelleil A."/>
            <person name="Chapman S.B."/>
            <person name="Priest M."/>
            <person name="Young S.K."/>
            <person name="Wortman J."/>
            <person name="Nusbaum C."/>
            <person name="Birren B."/>
        </authorList>
    </citation>
    <scope>NUCLEOTIDE SEQUENCE [LARGE SCALE GENOMIC DNA]</scope>
    <source>
        <strain evidence="1 2">CBS 40295</strain>
    </source>
</reference>
<name>A0A0D1X6P4_EXOME</name>
<accession>A0A0D1X6P4</accession>
<protein>
    <submittedName>
        <fullName evidence="1">Uncharacterized protein</fullName>
    </submittedName>
</protein>
<sequence length="324" mass="36380">MQPCDIMDTDYLTSNSPTINGEYSHRGCVNSDGNVETTCSLKYLTSLCLEVLRARSAPMVELATDADESSRIRRLQFVSTEVRRLFQNPALFPSDAARVRFASIIALDANLQFVEAVQAHLIRAIQEELDSQNREYSRPHYVEGSKGWENFLCNMMPGVATSNRPSETTPKSSLQAIPSVGLRIVGDLSRQDDNIIVWDVLNPKPPEMPPAATTRLINIDNPADQTPNPDISLSQQSYNTFIQPNPYREDETLRLDIPIQGPEAVEDYTALIARLEADPPPAGLPVTNMTGLNIFPMVYLRSWRPPTRLADLKHRERPRPPVRR</sequence>
<proteinExistence type="predicted"/>
<keyword evidence="2" id="KW-1185">Reference proteome</keyword>
<dbReference type="VEuPathDB" id="FungiDB:PV10_01240"/>